<protein>
    <recommendedName>
        <fullName evidence="5">Tubulin/FtsZ GTPase domain-containing protein</fullName>
    </recommendedName>
</protein>
<evidence type="ECO:0000256" key="1">
    <source>
        <dbReference type="ARBA" id="ARBA00009636"/>
    </source>
</evidence>
<dbReference type="AlphaFoldDB" id="A0A8S1KPR5"/>
<comment type="caution">
    <text evidence="6">The sequence shown here is derived from an EMBL/GenBank/DDBJ whole genome shotgun (WGS) entry which is preliminary data.</text>
</comment>
<dbReference type="GO" id="GO:0005874">
    <property type="term" value="C:microtubule"/>
    <property type="evidence" value="ECO:0007669"/>
    <property type="project" value="UniProtKB-KW"/>
</dbReference>
<dbReference type="InterPro" id="IPR000217">
    <property type="entry name" value="Tubulin"/>
</dbReference>
<dbReference type="EMBL" id="CAJJDM010000022">
    <property type="protein sequence ID" value="CAD8056421.1"/>
    <property type="molecule type" value="Genomic_DNA"/>
</dbReference>
<evidence type="ECO:0000256" key="3">
    <source>
        <dbReference type="ARBA" id="ARBA00022741"/>
    </source>
</evidence>
<dbReference type="GO" id="GO:0007017">
    <property type="term" value="P:microtubule-based process"/>
    <property type="evidence" value="ECO:0007669"/>
    <property type="project" value="InterPro"/>
</dbReference>
<gene>
    <name evidence="6" type="ORF">PPRIM_AZ9-3.1.T0240303</name>
</gene>
<dbReference type="Proteomes" id="UP000688137">
    <property type="component" value="Unassembled WGS sequence"/>
</dbReference>
<accession>A0A8S1KPR5</accession>
<evidence type="ECO:0000256" key="4">
    <source>
        <dbReference type="ARBA" id="ARBA00023134"/>
    </source>
</evidence>
<evidence type="ECO:0000313" key="6">
    <source>
        <dbReference type="EMBL" id="CAD8056421.1"/>
    </source>
</evidence>
<sequence>MGEIIQLNFGDIGNNIGYQYLQKLVDDHYLDEKNNSIRDQYKQKIHVSFQELKNQQYQFRGIFDNSSDQSINQLLISPECEYINNDLLLSQRNRNQSGTYSNSQINFRDQGADELFEKLRHQIEKCDRVFGCHFVHSTYDNSSGSSGQAINYYRDRYSDKFSSSFSLIPNIVSTNTIEIYNTTFSLHQLIENCDVVMLFDYGALEKQLLKIRQQCNFENYNNVIAECLLQINCSQRFPGHQNGDLRKLSTNLIPFPRIHFLTCAFTPIDINQDWKQQINNLSIPDNTYLTFHDVTRNLYFTQALITRCNSYHLDFQQSLSTLQNKLGWIPDGELHMNCKIENRSLGKTVMHVGNHRDLGLSFKLHGELFTASFRRKAFLHYYLQDGMDEMEFTEAESNLNDFVSEYQDCCCHASYYDEEEYNEQVYEEYI</sequence>
<reference evidence="6" key="1">
    <citation type="submission" date="2021-01" db="EMBL/GenBank/DDBJ databases">
        <authorList>
            <consortium name="Genoscope - CEA"/>
            <person name="William W."/>
        </authorList>
    </citation>
    <scope>NUCLEOTIDE SEQUENCE</scope>
</reference>
<organism evidence="6 7">
    <name type="scientific">Paramecium primaurelia</name>
    <dbReference type="NCBI Taxonomy" id="5886"/>
    <lineage>
        <taxon>Eukaryota</taxon>
        <taxon>Sar</taxon>
        <taxon>Alveolata</taxon>
        <taxon>Ciliophora</taxon>
        <taxon>Intramacronucleata</taxon>
        <taxon>Oligohymenophorea</taxon>
        <taxon>Peniculida</taxon>
        <taxon>Parameciidae</taxon>
        <taxon>Paramecium</taxon>
    </lineage>
</organism>
<dbReference type="Pfam" id="PF00091">
    <property type="entry name" value="Tubulin"/>
    <property type="match status" value="1"/>
</dbReference>
<evidence type="ECO:0000313" key="7">
    <source>
        <dbReference type="Proteomes" id="UP000688137"/>
    </source>
</evidence>
<evidence type="ECO:0000256" key="2">
    <source>
        <dbReference type="ARBA" id="ARBA00022701"/>
    </source>
</evidence>
<keyword evidence="3" id="KW-0547">Nucleotide-binding</keyword>
<dbReference type="PANTHER" id="PTHR11588">
    <property type="entry name" value="TUBULIN"/>
    <property type="match status" value="1"/>
</dbReference>
<comment type="similarity">
    <text evidence="1">Belongs to the tubulin family.</text>
</comment>
<feature type="domain" description="Tubulin/FtsZ GTPase" evidence="5">
    <location>
        <begin position="3"/>
        <end position="206"/>
    </location>
</feature>
<evidence type="ECO:0000259" key="5">
    <source>
        <dbReference type="Pfam" id="PF00091"/>
    </source>
</evidence>
<keyword evidence="4" id="KW-0342">GTP-binding</keyword>
<dbReference type="OMA" id="NNIEWIP"/>
<dbReference type="GO" id="GO:0005525">
    <property type="term" value="F:GTP binding"/>
    <property type="evidence" value="ECO:0007669"/>
    <property type="project" value="UniProtKB-KW"/>
</dbReference>
<proteinExistence type="inferred from homology"/>
<keyword evidence="7" id="KW-1185">Reference proteome</keyword>
<keyword evidence="2" id="KW-0493">Microtubule</keyword>
<name>A0A8S1KPR5_PARPR</name>
<dbReference type="InterPro" id="IPR003008">
    <property type="entry name" value="Tubulin_FtsZ_GTPase"/>
</dbReference>